<keyword evidence="10" id="KW-1185">Reference proteome</keyword>
<dbReference type="Pfam" id="PF08534">
    <property type="entry name" value="Redoxin"/>
    <property type="match status" value="1"/>
</dbReference>
<evidence type="ECO:0000256" key="3">
    <source>
        <dbReference type="ARBA" id="ARBA00022862"/>
    </source>
</evidence>
<gene>
    <name evidence="9" type="ORF">EHS25_004681</name>
</gene>
<dbReference type="GO" id="GO:0005777">
    <property type="term" value="C:peroxisome"/>
    <property type="evidence" value="ECO:0007669"/>
    <property type="project" value="TreeGrafter"/>
</dbReference>
<dbReference type="InterPro" id="IPR013740">
    <property type="entry name" value="Redoxin"/>
</dbReference>
<dbReference type="GO" id="GO:0042744">
    <property type="term" value="P:hydrogen peroxide catabolic process"/>
    <property type="evidence" value="ECO:0007669"/>
    <property type="project" value="TreeGrafter"/>
</dbReference>
<evidence type="ECO:0000256" key="2">
    <source>
        <dbReference type="ARBA" id="ARBA00022559"/>
    </source>
</evidence>
<accession>A0A427YV44</accession>
<evidence type="ECO:0000256" key="1">
    <source>
        <dbReference type="ARBA" id="ARBA00010505"/>
    </source>
</evidence>
<dbReference type="GO" id="GO:0008379">
    <property type="term" value="F:thioredoxin peroxidase activity"/>
    <property type="evidence" value="ECO:0007669"/>
    <property type="project" value="InterPro"/>
</dbReference>
<dbReference type="Proteomes" id="UP000279259">
    <property type="component" value="Unassembled WGS sequence"/>
</dbReference>
<feature type="active site" description="Cysteine sulfenic acid (-SOH) intermediate" evidence="6">
    <location>
        <position position="126"/>
    </location>
</feature>
<proteinExistence type="inferred from homology"/>
<reference evidence="9 10" key="1">
    <citation type="submission" date="2018-11" db="EMBL/GenBank/DDBJ databases">
        <title>Genome sequence of Saitozyma podzolica DSM 27192.</title>
        <authorList>
            <person name="Aliyu H."/>
            <person name="Gorte O."/>
            <person name="Ochsenreither K."/>
        </authorList>
    </citation>
    <scope>NUCLEOTIDE SEQUENCE [LARGE SCALE GENOMIC DNA]</scope>
    <source>
        <strain evidence="9 10">DSM 27192</strain>
    </source>
</reference>
<feature type="domain" description="Thioredoxin" evidence="8">
    <location>
        <begin position="84"/>
        <end position="243"/>
    </location>
</feature>
<organism evidence="9 10">
    <name type="scientific">Saitozyma podzolica</name>
    <dbReference type="NCBI Taxonomy" id="1890683"/>
    <lineage>
        <taxon>Eukaryota</taxon>
        <taxon>Fungi</taxon>
        <taxon>Dikarya</taxon>
        <taxon>Basidiomycota</taxon>
        <taxon>Agaricomycotina</taxon>
        <taxon>Tremellomycetes</taxon>
        <taxon>Tremellales</taxon>
        <taxon>Trimorphomycetaceae</taxon>
        <taxon>Saitozyma</taxon>
    </lineage>
</organism>
<sequence>MSPSASSSSSLFLTHSMSLPLRTLRTSASTRIAHLPRALHTAVPANLRAPVRPVLAPYKMASILQSTASAAHATFASLASASPIKAGSKVPDVDVRINDLEDKINFAKLQGKNVLVLVPGAFSPTCSSQVPSYISDLDSFKAKGVSDVYVVTVNDMFVVNAWKKQLLKDAGKEGAGSVKFVADDTGALSSALGLVLDAQAIFGGPRLKRGAVVIENGEVKSVVVEPNPGEVTVSHANEVLKNL</sequence>
<keyword evidence="4 7" id="KW-0560">Oxidoreductase</keyword>
<dbReference type="InterPro" id="IPR013766">
    <property type="entry name" value="Thioredoxin_domain"/>
</dbReference>
<comment type="similarity">
    <text evidence="1 7">Belongs to the peroxiredoxin family. Prx5 subfamily.</text>
</comment>
<dbReference type="STRING" id="1890683.A0A427YV44"/>
<protein>
    <recommendedName>
        <fullName evidence="8">Thioredoxin domain-containing protein</fullName>
    </recommendedName>
</protein>
<evidence type="ECO:0000259" key="8">
    <source>
        <dbReference type="PROSITE" id="PS51352"/>
    </source>
</evidence>
<dbReference type="InterPro" id="IPR036249">
    <property type="entry name" value="Thioredoxin-like_sf"/>
</dbReference>
<dbReference type="GO" id="GO:0005829">
    <property type="term" value="C:cytosol"/>
    <property type="evidence" value="ECO:0007669"/>
    <property type="project" value="TreeGrafter"/>
</dbReference>
<evidence type="ECO:0000313" key="9">
    <source>
        <dbReference type="EMBL" id="RSH94875.1"/>
    </source>
</evidence>
<dbReference type="EMBL" id="RSCD01000002">
    <property type="protein sequence ID" value="RSH94875.1"/>
    <property type="molecule type" value="Genomic_DNA"/>
</dbReference>
<keyword evidence="3 7" id="KW-0049">Antioxidant</keyword>
<keyword evidence="2 7" id="KW-0575">Peroxidase</keyword>
<evidence type="ECO:0000256" key="6">
    <source>
        <dbReference type="PIRSR" id="PIRSR637944-1"/>
    </source>
</evidence>
<dbReference type="GO" id="GO:0005739">
    <property type="term" value="C:mitochondrion"/>
    <property type="evidence" value="ECO:0007669"/>
    <property type="project" value="TreeGrafter"/>
</dbReference>
<comment type="caution">
    <text evidence="9">The sequence shown here is derived from an EMBL/GenBank/DDBJ whole genome shotgun (WGS) entry which is preliminary data.</text>
</comment>
<dbReference type="OrthoDB" id="1882547at2759"/>
<dbReference type="PANTHER" id="PTHR10430">
    <property type="entry name" value="PEROXIREDOXIN"/>
    <property type="match status" value="1"/>
</dbReference>
<evidence type="ECO:0000313" key="10">
    <source>
        <dbReference type="Proteomes" id="UP000279259"/>
    </source>
</evidence>
<evidence type="ECO:0000256" key="5">
    <source>
        <dbReference type="ARBA" id="ARBA00023284"/>
    </source>
</evidence>
<dbReference type="AlphaFoldDB" id="A0A427YV44"/>
<dbReference type="InterPro" id="IPR037944">
    <property type="entry name" value="PRX5-like"/>
</dbReference>
<evidence type="ECO:0000256" key="4">
    <source>
        <dbReference type="ARBA" id="ARBA00023002"/>
    </source>
</evidence>
<dbReference type="PROSITE" id="PS51352">
    <property type="entry name" value="THIOREDOXIN_2"/>
    <property type="match status" value="1"/>
</dbReference>
<dbReference type="SUPFAM" id="SSF52833">
    <property type="entry name" value="Thioredoxin-like"/>
    <property type="match status" value="1"/>
</dbReference>
<comment type="function">
    <text evidence="7">Thiol-specific peroxidase that catalyzes the reduction of hydrogen peroxide and organic hydroperoxides to water and alcohols, respectively. Plays a role in cell protection against oxidative stress by detoxifying peroxides.</text>
</comment>
<evidence type="ECO:0000256" key="7">
    <source>
        <dbReference type="RuleBase" id="RU366011"/>
    </source>
</evidence>
<dbReference type="GO" id="GO:0034599">
    <property type="term" value="P:cellular response to oxidative stress"/>
    <property type="evidence" value="ECO:0007669"/>
    <property type="project" value="InterPro"/>
</dbReference>
<dbReference type="Gene3D" id="3.40.30.10">
    <property type="entry name" value="Glutaredoxin"/>
    <property type="match status" value="1"/>
</dbReference>
<dbReference type="CDD" id="cd03013">
    <property type="entry name" value="PRX5_like"/>
    <property type="match status" value="1"/>
</dbReference>
<name>A0A427YV44_9TREE</name>
<dbReference type="GO" id="GO:0045454">
    <property type="term" value="P:cell redox homeostasis"/>
    <property type="evidence" value="ECO:0007669"/>
    <property type="project" value="TreeGrafter"/>
</dbReference>
<keyword evidence="5 7" id="KW-0676">Redox-active center</keyword>
<dbReference type="PANTHER" id="PTHR10430:SF39">
    <property type="entry name" value="PEROXISOMAL MEMBRANE ASSOCIATED PROTEIN 20"/>
    <property type="match status" value="1"/>
</dbReference>